<dbReference type="SMART" id="SM00448">
    <property type="entry name" value="REC"/>
    <property type="match status" value="1"/>
</dbReference>
<dbReference type="FunFam" id="3.30.70.270:FF:000001">
    <property type="entry name" value="Diguanylate cyclase domain protein"/>
    <property type="match status" value="1"/>
</dbReference>
<dbReference type="CDD" id="cd01948">
    <property type="entry name" value="EAL"/>
    <property type="match status" value="1"/>
</dbReference>
<evidence type="ECO:0000256" key="2">
    <source>
        <dbReference type="ARBA" id="ARBA00023015"/>
    </source>
</evidence>
<dbReference type="PROSITE" id="PS00622">
    <property type="entry name" value="HTH_LUXR_1"/>
    <property type="match status" value="1"/>
</dbReference>
<dbReference type="SUPFAM" id="SSF46894">
    <property type="entry name" value="C-terminal effector domain of the bipartite response regulators"/>
    <property type="match status" value="1"/>
</dbReference>
<dbReference type="CDD" id="cd06170">
    <property type="entry name" value="LuxR_C_like"/>
    <property type="match status" value="1"/>
</dbReference>
<dbReference type="SMART" id="SM00267">
    <property type="entry name" value="GGDEF"/>
    <property type="match status" value="1"/>
</dbReference>
<dbReference type="PROSITE" id="PS50110">
    <property type="entry name" value="RESPONSE_REGULATORY"/>
    <property type="match status" value="1"/>
</dbReference>
<keyword evidence="1" id="KW-0902">Two-component regulatory system</keyword>
<dbReference type="InterPro" id="IPR035919">
    <property type="entry name" value="EAL_sf"/>
</dbReference>
<protein>
    <submittedName>
        <fullName evidence="10">EAL domain-containing protein</fullName>
    </submittedName>
</protein>
<dbReference type="PROSITE" id="PS50043">
    <property type="entry name" value="HTH_LUXR_2"/>
    <property type="match status" value="1"/>
</dbReference>
<evidence type="ECO:0000313" key="10">
    <source>
        <dbReference type="EMBL" id="RKQ16676.1"/>
    </source>
</evidence>
<dbReference type="RefSeq" id="WP_121214487.1">
    <property type="nucleotide sequence ID" value="NZ_RBZN01000019.1"/>
</dbReference>
<name>A0A494Z2G2_9BACL</name>
<dbReference type="PRINTS" id="PR00038">
    <property type="entry name" value="HTHLUXR"/>
</dbReference>
<accession>A0A494Z2G2</accession>
<feature type="domain" description="EAL" evidence="8">
    <location>
        <begin position="323"/>
        <end position="578"/>
    </location>
</feature>
<evidence type="ECO:0000259" key="8">
    <source>
        <dbReference type="PROSITE" id="PS50883"/>
    </source>
</evidence>
<keyword evidence="4" id="KW-0804">Transcription</keyword>
<comment type="caution">
    <text evidence="10">The sequence shown here is derived from an EMBL/GenBank/DDBJ whole genome shotgun (WGS) entry which is preliminary data.</text>
</comment>
<dbReference type="InterPro" id="IPR043128">
    <property type="entry name" value="Rev_trsase/Diguanyl_cyclase"/>
</dbReference>
<dbReference type="SUPFAM" id="SSF52172">
    <property type="entry name" value="CheY-like"/>
    <property type="match status" value="1"/>
</dbReference>
<dbReference type="Pfam" id="PF00563">
    <property type="entry name" value="EAL"/>
    <property type="match status" value="1"/>
</dbReference>
<dbReference type="PROSITE" id="PS50883">
    <property type="entry name" value="EAL"/>
    <property type="match status" value="1"/>
</dbReference>
<dbReference type="Proteomes" id="UP000272238">
    <property type="component" value="Unassembled WGS sequence"/>
</dbReference>
<evidence type="ECO:0000256" key="3">
    <source>
        <dbReference type="ARBA" id="ARBA00023125"/>
    </source>
</evidence>
<keyword evidence="11" id="KW-1185">Reference proteome</keyword>
<dbReference type="GO" id="GO:0000160">
    <property type="term" value="P:phosphorelay signal transduction system"/>
    <property type="evidence" value="ECO:0007669"/>
    <property type="project" value="UniProtKB-KW"/>
</dbReference>
<gene>
    <name evidence="10" type="ORF">D8M03_09260</name>
</gene>
<dbReference type="NCBIfam" id="TIGR00254">
    <property type="entry name" value="GGDEF"/>
    <property type="match status" value="1"/>
</dbReference>
<dbReference type="Pfam" id="PF00072">
    <property type="entry name" value="Response_reg"/>
    <property type="match status" value="1"/>
</dbReference>
<dbReference type="PANTHER" id="PTHR44757">
    <property type="entry name" value="DIGUANYLATE CYCLASE DGCP"/>
    <property type="match status" value="1"/>
</dbReference>
<dbReference type="InterPro" id="IPR011006">
    <property type="entry name" value="CheY-like_superfamily"/>
</dbReference>
<dbReference type="Pfam" id="PF00990">
    <property type="entry name" value="GGDEF"/>
    <property type="match status" value="1"/>
</dbReference>
<dbReference type="CDD" id="cd01949">
    <property type="entry name" value="GGDEF"/>
    <property type="match status" value="1"/>
</dbReference>
<dbReference type="GO" id="GO:0003677">
    <property type="term" value="F:DNA binding"/>
    <property type="evidence" value="ECO:0007669"/>
    <property type="project" value="UniProtKB-KW"/>
</dbReference>
<feature type="domain" description="HTH luxR-type" evidence="6">
    <location>
        <begin position="616"/>
        <end position="681"/>
    </location>
</feature>
<feature type="modified residue" description="4-aspartylphosphate" evidence="5">
    <location>
        <position position="57"/>
    </location>
</feature>
<evidence type="ECO:0000259" key="6">
    <source>
        <dbReference type="PROSITE" id="PS50043"/>
    </source>
</evidence>
<dbReference type="SUPFAM" id="SSF141868">
    <property type="entry name" value="EAL domain-like"/>
    <property type="match status" value="1"/>
</dbReference>
<dbReference type="AlphaFoldDB" id="A0A494Z2G2"/>
<dbReference type="Gene3D" id="3.40.50.2300">
    <property type="match status" value="1"/>
</dbReference>
<evidence type="ECO:0000259" key="9">
    <source>
        <dbReference type="PROSITE" id="PS50887"/>
    </source>
</evidence>
<dbReference type="SMART" id="SM00421">
    <property type="entry name" value="HTH_LUXR"/>
    <property type="match status" value="1"/>
</dbReference>
<evidence type="ECO:0000313" key="11">
    <source>
        <dbReference type="Proteomes" id="UP000272238"/>
    </source>
</evidence>
<dbReference type="InterPro" id="IPR029787">
    <property type="entry name" value="Nucleotide_cyclase"/>
</dbReference>
<evidence type="ECO:0000259" key="7">
    <source>
        <dbReference type="PROSITE" id="PS50110"/>
    </source>
</evidence>
<evidence type="ECO:0000256" key="5">
    <source>
        <dbReference type="PROSITE-ProRule" id="PRU00169"/>
    </source>
</evidence>
<keyword evidence="2" id="KW-0805">Transcription regulation</keyword>
<dbReference type="InterPro" id="IPR001789">
    <property type="entry name" value="Sig_transdc_resp-reg_receiver"/>
</dbReference>
<evidence type="ECO:0000256" key="1">
    <source>
        <dbReference type="ARBA" id="ARBA00023012"/>
    </source>
</evidence>
<dbReference type="SMART" id="SM00052">
    <property type="entry name" value="EAL"/>
    <property type="match status" value="1"/>
</dbReference>
<keyword evidence="3" id="KW-0238">DNA-binding</keyword>
<dbReference type="Gene3D" id="3.20.20.450">
    <property type="entry name" value="EAL domain"/>
    <property type="match status" value="1"/>
</dbReference>
<dbReference type="Pfam" id="PF00196">
    <property type="entry name" value="GerE"/>
    <property type="match status" value="1"/>
</dbReference>
<dbReference type="FunFam" id="3.20.20.450:FF:000001">
    <property type="entry name" value="Cyclic di-GMP phosphodiesterase yahA"/>
    <property type="match status" value="1"/>
</dbReference>
<keyword evidence="5" id="KW-0597">Phosphoprotein</keyword>
<dbReference type="PROSITE" id="PS50887">
    <property type="entry name" value="GGDEF"/>
    <property type="match status" value="1"/>
</dbReference>
<dbReference type="GO" id="GO:0006355">
    <property type="term" value="P:regulation of DNA-templated transcription"/>
    <property type="evidence" value="ECO:0007669"/>
    <property type="project" value="InterPro"/>
</dbReference>
<dbReference type="Gene3D" id="3.30.70.270">
    <property type="match status" value="1"/>
</dbReference>
<proteinExistence type="predicted"/>
<dbReference type="Gene3D" id="1.10.10.10">
    <property type="entry name" value="Winged helix-like DNA-binding domain superfamily/Winged helix DNA-binding domain"/>
    <property type="match status" value="1"/>
</dbReference>
<sequence length="688" mass="78819">MNQTDTINILLVDDRPENLLALEAIIEQEDYNLVKAYSGEEALKYLLKFDFAVILLDVQMPGLDGFSTAKIIRAREKTKNIPILFVTANNLDSEQIFMGYSVGAIDYILKPVDPLILKSKVARFVEQYILRQKLIAQTKELEEKNNVIKYMAYHDGLTELPNRRMLNEQIIQNINKSKRLNEPLGVLFLDLDRFKYVNDSLGHLMGDKLLQLVAKRLQSNILEQDFVARIGGDEFVILLTNSDRDESLMVAQTILEAFKQPFYLDTYEFYITTCIGLAVFPYDGEDSISLLKNADAALYRAKEQGKNKYKVFHTGMNIESYRTFLLQSDLRKAIERDELSVVYQPKVNIHTGKISSVEALVRWHHPKWGMIPPNEFIPLAEEIGLIVEIDKWVLQNACNQIAQWRNNELGSIRIAVNFSAQHFLQKNLVNEIIEQLAISNIDPNLLEIEITETALLGNEEFIISTLLKLKELKIHVSLDDFGTGYSSLNYLRVFPFSTVKIDKAFIQEITNQGEKSLAIVESIIHLANRLSINVVAEGVETLEQLKILKELQCNEYQGYHFCRPLPPEELFEFLEKYETILTESPTESAPLLNNVIEIQKEPIRLNHDIVKLAIQQVKTSYLLSTREVDVFSLIVDGLTNKEISEKLYISEHTVKNHITNIFSKINVSDRVQAIALVYETCIQKEEAQ</sequence>
<evidence type="ECO:0000256" key="4">
    <source>
        <dbReference type="ARBA" id="ARBA00023163"/>
    </source>
</evidence>
<dbReference type="InterPro" id="IPR036388">
    <property type="entry name" value="WH-like_DNA-bd_sf"/>
</dbReference>
<dbReference type="EMBL" id="RBZN01000019">
    <property type="protein sequence ID" value="RKQ16676.1"/>
    <property type="molecule type" value="Genomic_DNA"/>
</dbReference>
<dbReference type="PANTHER" id="PTHR44757:SF2">
    <property type="entry name" value="BIOFILM ARCHITECTURE MAINTENANCE PROTEIN MBAA"/>
    <property type="match status" value="1"/>
</dbReference>
<dbReference type="InterPro" id="IPR001633">
    <property type="entry name" value="EAL_dom"/>
</dbReference>
<feature type="domain" description="GGDEF" evidence="9">
    <location>
        <begin position="182"/>
        <end position="314"/>
    </location>
</feature>
<feature type="domain" description="Response regulatory" evidence="7">
    <location>
        <begin position="8"/>
        <end position="125"/>
    </location>
</feature>
<dbReference type="InterPro" id="IPR000792">
    <property type="entry name" value="Tscrpt_reg_LuxR_C"/>
</dbReference>
<dbReference type="InterPro" id="IPR052155">
    <property type="entry name" value="Biofilm_reg_signaling"/>
</dbReference>
<dbReference type="InterPro" id="IPR000160">
    <property type="entry name" value="GGDEF_dom"/>
</dbReference>
<dbReference type="SUPFAM" id="SSF55073">
    <property type="entry name" value="Nucleotide cyclase"/>
    <property type="match status" value="1"/>
</dbReference>
<dbReference type="InterPro" id="IPR016032">
    <property type="entry name" value="Sig_transdc_resp-reg_C-effctor"/>
</dbReference>
<reference evidence="10 11" key="1">
    <citation type="journal article" date="2016" name="Antonie Van Leeuwenhoek">
        <title>Lysinibacillus endophyticus sp. nov., an indole-3-acetic acid producing endophytic bacterium isolated from corn root (Zea mays cv. Xinken-5).</title>
        <authorList>
            <person name="Yu J."/>
            <person name="Guan X."/>
            <person name="Liu C."/>
            <person name="Xiang W."/>
            <person name="Yu Z."/>
            <person name="Liu X."/>
            <person name="Wang G."/>
        </authorList>
    </citation>
    <scope>NUCLEOTIDE SEQUENCE [LARGE SCALE GENOMIC DNA]</scope>
    <source>
        <strain evidence="10 11">DSM 100506</strain>
    </source>
</reference>
<dbReference type="OrthoDB" id="9759607at2"/>
<organism evidence="10 11">
    <name type="scientific">Ureibacillus endophyticus</name>
    <dbReference type="NCBI Taxonomy" id="1978490"/>
    <lineage>
        <taxon>Bacteria</taxon>
        <taxon>Bacillati</taxon>
        <taxon>Bacillota</taxon>
        <taxon>Bacilli</taxon>
        <taxon>Bacillales</taxon>
        <taxon>Caryophanaceae</taxon>
        <taxon>Ureibacillus</taxon>
    </lineage>
</organism>